<name>A0AA39CG27_9EURO</name>
<proteinExistence type="predicted"/>
<dbReference type="EMBL" id="JAPDRK010000013">
    <property type="protein sequence ID" value="KAJ9606802.1"/>
    <property type="molecule type" value="Genomic_DNA"/>
</dbReference>
<sequence length="328" mass="36392">MAANTIVKGDPIAIEQAIRSQHATIDSSVVVDQAVRGVKRSHQGAFEYDDNGYGGLRPMTMRGYSGRRRPQLATAQPLQQPRRVSALKSYLKPQKGDDEGASELKDARSAVRFNEAVQTLWFSPNNIVGDDEGLETTCVSEEHSPEWQAYLERRAVSKRNSLRQHAQYGSLRSCIVYMTSQNRATGVPASHESDDDPRGLLQHPMFRYTAGYIACSSEPTPTEVEVLHVNNEELLRQALGVVDAVNHGEIKSPLSLSASHYKEVVKDIFRANGMMSPYHAGVPTHEVTDARKDDDWSELQARAASLSKACPTVSTVRAIEQLLEMFKR</sequence>
<accession>A0AA39CG27</accession>
<keyword evidence="2" id="KW-1185">Reference proteome</keyword>
<protein>
    <submittedName>
        <fullName evidence="1">Uncharacterized protein</fullName>
    </submittedName>
</protein>
<comment type="caution">
    <text evidence="1">The sequence shown here is derived from an EMBL/GenBank/DDBJ whole genome shotgun (WGS) entry which is preliminary data.</text>
</comment>
<organism evidence="1 2">
    <name type="scientific">Cladophialophora chaetospira</name>
    <dbReference type="NCBI Taxonomy" id="386627"/>
    <lineage>
        <taxon>Eukaryota</taxon>
        <taxon>Fungi</taxon>
        <taxon>Dikarya</taxon>
        <taxon>Ascomycota</taxon>
        <taxon>Pezizomycotina</taxon>
        <taxon>Eurotiomycetes</taxon>
        <taxon>Chaetothyriomycetidae</taxon>
        <taxon>Chaetothyriales</taxon>
        <taxon>Herpotrichiellaceae</taxon>
        <taxon>Cladophialophora</taxon>
    </lineage>
</organism>
<gene>
    <name evidence="1" type="ORF">H2200_008812</name>
</gene>
<evidence type="ECO:0000313" key="2">
    <source>
        <dbReference type="Proteomes" id="UP001172673"/>
    </source>
</evidence>
<reference evidence="1" key="1">
    <citation type="submission" date="2022-10" db="EMBL/GenBank/DDBJ databases">
        <title>Culturing micro-colonial fungi from biological soil crusts in the Mojave desert and describing Neophaeococcomyces mojavensis, and introducing the new genera and species Taxawa tesnikishii.</title>
        <authorList>
            <person name="Kurbessoian T."/>
            <person name="Stajich J.E."/>
        </authorList>
    </citation>
    <scope>NUCLEOTIDE SEQUENCE</scope>
    <source>
        <strain evidence="1">TK_41</strain>
    </source>
</reference>
<dbReference type="AlphaFoldDB" id="A0AA39CG27"/>
<evidence type="ECO:0000313" key="1">
    <source>
        <dbReference type="EMBL" id="KAJ9606802.1"/>
    </source>
</evidence>
<dbReference type="Proteomes" id="UP001172673">
    <property type="component" value="Unassembled WGS sequence"/>
</dbReference>